<dbReference type="EMBL" id="JAJEWP010000003">
    <property type="protein sequence ID" value="MCC2617142.1"/>
    <property type="molecule type" value="Genomic_DNA"/>
</dbReference>
<proteinExistence type="predicted"/>
<dbReference type="InterPro" id="IPR050428">
    <property type="entry name" value="TCS_sensor_his_kinase"/>
</dbReference>
<keyword evidence="7 13" id="KW-0418">Kinase</keyword>
<evidence type="ECO:0000313" key="14">
    <source>
        <dbReference type="Proteomes" id="UP001520878"/>
    </source>
</evidence>
<dbReference type="Gene3D" id="2.60.40.1190">
    <property type="match status" value="1"/>
</dbReference>
<evidence type="ECO:0000313" key="13">
    <source>
        <dbReference type="EMBL" id="MCC2617142.1"/>
    </source>
</evidence>
<organism evidence="13 14">
    <name type="scientific">Fluctibacter halophilus</name>
    <dbReference type="NCBI Taxonomy" id="226011"/>
    <lineage>
        <taxon>Bacteria</taxon>
        <taxon>Pseudomonadati</taxon>
        <taxon>Pseudomonadota</taxon>
        <taxon>Gammaproteobacteria</taxon>
        <taxon>Alteromonadales</taxon>
        <taxon>Alteromonadaceae</taxon>
        <taxon>Fluctibacter</taxon>
    </lineage>
</organism>
<dbReference type="InterPro" id="IPR003594">
    <property type="entry name" value="HATPase_dom"/>
</dbReference>
<gene>
    <name evidence="13" type="primary">pdsS</name>
    <name evidence="13" type="ORF">LJ739_12890</name>
</gene>
<evidence type="ECO:0000259" key="11">
    <source>
        <dbReference type="PROSITE" id="PS50109"/>
    </source>
</evidence>
<dbReference type="SUPFAM" id="SSF47384">
    <property type="entry name" value="Homodimeric domain of signal transducing histidine kinase"/>
    <property type="match status" value="1"/>
</dbReference>
<evidence type="ECO:0000256" key="1">
    <source>
        <dbReference type="ARBA" id="ARBA00000085"/>
    </source>
</evidence>
<feature type="transmembrane region" description="Helical" evidence="10">
    <location>
        <begin position="418"/>
        <end position="438"/>
    </location>
</feature>
<dbReference type="InterPro" id="IPR036890">
    <property type="entry name" value="HATPase_C_sf"/>
</dbReference>
<name>A0ABS8G9A2_9ALTE</name>
<evidence type="ECO:0000256" key="8">
    <source>
        <dbReference type="ARBA" id="ARBA00022989"/>
    </source>
</evidence>
<evidence type="ECO:0000256" key="3">
    <source>
        <dbReference type="ARBA" id="ARBA00012438"/>
    </source>
</evidence>
<keyword evidence="5" id="KW-0808">Transferase</keyword>
<dbReference type="Gene3D" id="1.10.287.130">
    <property type="match status" value="1"/>
</dbReference>
<protein>
    <recommendedName>
        <fullName evidence="3">histidine kinase</fullName>
        <ecNumber evidence="3">2.7.13.3</ecNumber>
    </recommendedName>
</protein>
<evidence type="ECO:0000256" key="2">
    <source>
        <dbReference type="ARBA" id="ARBA00004370"/>
    </source>
</evidence>
<dbReference type="PANTHER" id="PTHR45436">
    <property type="entry name" value="SENSOR HISTIDINE KINASE YKOH"/>
    <property type="match status" value="1"/>
</dbReference>
<dbReference type="GO" id="GO:0016301">
    <property type="term" value="F:kinase activity"/>
    <property type="evidence" value="ECO:0007669"/>
    <property type="project" value="UniProtKB-KW"/>
</dbReference>
<dbReference type="EC" id="2.7.13.3" evidence="3"/>
<dbReference type="SMART" id="SM00388">
    <property type="entry name" value="HisKA"/>
    <property type="match status" value="1"/>
</dbReference>
<accession>A0ABS8G9A2</accession>
<dbReference type="NCBIfam" id="TIGR03785">
    <property type="entry name" value="marine_sort_HK"/>
    <property type="match status" value="1"/>
</dbReference>
<feature type="domain" description="HAMP" evidence="12">
    <location>
        <begin position="438"/>
        <end position="493"/>
    </location>
</feature>
<evidence type="ECO:0000259" key="12">
    <source>
        <dbReference type="PROSITE" id="PS50885"/>
    </source>
</evidence>
<dbReference type="Pfam" id="PF00512">
    <property type="entry name" value="HisKA"/>
    <property type="match status" value="1"/>
</dbReference>
<dbReference type="PANTHER" id="PTHR45436:SF5">
    <property type="entry name" value="SENSOR HISTIDINE KINASE TRCS"/>
    <property type="match status" value="1"/>
</dbReference>
<comment type="caution">
    <text evidence="13">The sequence shown here is derived from an EMBL/GenBank/DDBJ whole genome shotgun (WGS) entry which is preliminary data.</text>
</comment>
<dbReference type="InterPro" id="IPR003661">
    <property type="entry name" value="HisK_dim/P_dom"/>
</dbReference>
<dbReference type="PROSITE" id="PS50109">
    <property type="entry name" value="HIS_KIN"/>
    <property type="match status" value="1"/>
</dbReference>
<keyword evidence="8 10" id="KW-1133">Transmembrane helix</keyword>
<evidence type="ECO:0000256" key="9">
    <source>
        <dbReference type="ARBA" id="ARBA00023012"/>
    </source>
</evidence>
<keyword evidence="4" id="KW-0597">Phosphoprotein</keyword>
<evidence type="ECO:0000256" key="10">
    <source>
        <dbReference type="SAM" id="Phobius"/>
    </source>
</evidence>
<sequence length="718" mass="80740">MRIGIRLKLALMSLFLFAIPWLGYRYVWELESYLRLGQEQTMVGTARAVATALHERPRLFSSQATFLQDVEPGKDLYAHKINRAIQLDGRLDDWANYQSLALTYAEDAVLHARDNYQAESLHFTHMVGQFQHYLYAMFNITDDTVVFRPANSLRIDGNDHLIIAMTTPEGHFSRFIIGPRQPGWVNAYRLVDQPGSYQPDALDTRIQGYWRQTASGYQVELRFPLSMTSGSIAFAVADVDDIQTRTLQQVVGTADPNRSDTLGTVLIPSPEIESILRGMRYANARMWVVDKHLRVLARTGSILSATGIRATSRQDDGPAWWQYIEREWLLPLYYRILTKPPDAFVDELENAYSLAGSELAQAMQGQEASLWRLSPDNKAVILSAAHPIFIDDQVMGAVIVEQTTHGIRSLRNRALEQLFHVILGVVVLGTLVLFVFASRMSLRIRRLRNATEAAIDRNGKIIGTITPSRTKDEIGDLSRSFHNVLSRLSSYHGYLENMGARLSHELRTPVAIVNSSLENLAMQDSDLNAAERKQYIQRAQQGIRRLSRILTNMSEATRLEQALASSEKERFDLCEVVSGCTEGYRLAYPDCPFELQLADSPIDVTGSADLFAQMLDKIITNAREFRAPDSAIEIRLAGQSADWQLTIDNHGPLLPENMQDQLLQSMVSVRQPGQDEAPHLGLGLHIANMIATYHDARLSLSNLADSSGVRVSIRHKDH</sequence>
<evidence type="ECO:0000256" key="5">
    <source>
        <dbReference type="ARBA" id="ARBA00022679"/>
    </source>
</evidence>
<keyword evidence="14" id="KW-1185">Reference proteome</keyword>
<feature type="domain" description="Histidine kinase" evidence="11">
    <location>
        <begin position="501"/>
        <end position="718"/>
    </location>
</feature>
<dbReference type="InterPro" id="IPR003660">
    <property type="entry name" value="HAMP_dom"/>
</dbReference>
<keyword evidence="6 10" id="KW-0812">Transmembrane</keyword>
<dbReference type="InterPro" id="IPR005467">
    <property type="entry name" value="His_kinase_dom"/>
</dbReference>
<reference evidence="13 14" key="1">
    <citation type="submission" date="2021-10" db="EMBL/GenBank/DDBJ databases">
        <title>Draft genome of Aestuariibacter halophilus JC2043.</title>
        <authorList>
            <person name="Emsley S.A."/>
            <person name="Pfannmuller K.M."/>
            <person name="Ushijima B."/>
            <person name="Saw J.H."/>
            <person name="Videau P."/>
        </authorList>
    </citation>
    <scope>NUCLEOTIDE SEQUENCE [LARGE SCALE GENOMIC DNA]</scope>
    <source>
        <strain evidence="13 14">JC2043</strain>
    </source>
</reference>
<dbReference type="InterPro" id="IPR022510">
    <property type="entry name" value="Sortase_His-kinase"/>
</dbReference>
<keyword evidence="9" id="KW-0902">Two-component regulatory system</keyword>
<evidence type="ECO:0000256" key="4">
    <source>
        <dbReference type="ARBA" id="ARBA00022553"/>
    </source>
</evidence>
<evidence type="ECO:0000256" key="7">
    <source>
        <dbReference type="ARBA" id="ARBA00022777"/>
    </source>
</evidence>
<dbReference type="Proteomes" id="UP001520878">
    <property type="component" value="Unassembled WGS sequence"/>
</dbReference>
<evidence type="ECO:0000256" key="6">
    <source>
        <dbReference type="ARBA" id="ARBA00022692"/>
    </source>
</evidence>
<dbReference type="InterPro" id="IPR036097">
    <property type="entry name" value="HisK_dim/P_sf"/>
</dbReference>
<dbReference type="Pfam" id="PF02518">
    <property type="entry name" value="HATPase_c"/>
    <property type="match status" value="1"/>
</dbReference>
<dbReference type="SMART" id="SM00387">
    <property type="entry name" value="HATPase_c"/>
    <property type="match status" value="1"/>
</dbReference>
<dbReference type="SUPFAM" id="SSF55874">
    <property type="entry name" value="ATPase domain of HSP90 chaperone/DNA topoisomerase II/histidine kinase"/>
    <property type="match status" value="1"/>
</dbReference>
<keyword evidence="10" id="KW-0472">Membrane</keyword>
<dbReference type="Gene3D" id="6.10.340.10">
    <property type="match status" value="1"/>
</dbReference>
<comment type="subcellular location">
    <subcellularLocation>
        <location evidence="2">Membrane</location>
    </subcellularLocation>
</comment>
<dbReference type="SUPFAM" id="SSF49344">
    <property type="entry name" value="CBD9-like"/>
    <property type="match status" value="1"/>
</dbReference>
<dbReference type="CDD" id="cd09622">
    <property type="entry name" value="CBM9_like_HisKa"/>
    <property type="match status" value="1"/>
</dbReference>
<dbReference type="RefSeq" id="WP_229161087.1">
    <property type="nucleotide sequence ID" value="NZ_JAJEWP010000003.1"/>
</dbReference>
<comment type="catalytic activity">
    <reaction evidence="1">
        <text>ATP + protein L-histidine = ADP + protein N-phospho-L-histidine.</text>
        <dbReference type="EC" id="2.7.13.3"/>
    </reaction>
</comment>
<dbReference type="PROSITE" id="PS50885">
    <property type="entry name" value="HAMP"/>
    <property type="match status" value="1"/>
</dbReference>
<dbReference type="Gene3D" id="3.30.565.10">
    <property type="entry name" value="Histidine kinase-like ATPase, C-terminal domain"/>
    <property type="match status" value="1"/>
</dbReference>
<dbReference type="CDD" id="cd00082">
    <property type="entry name" value="HisKA"/>
    <property type="match status" value="1"/>
</dbReference>